<evidence type="ECO:0000313" key="2">
    <source>
        <dbReference type="EMBL" id="KAF2488032.1"/>
    </source>
</evidence>
<organism evidence="2 3">
    <name type="scientific">Neohortaea acidophila</name>
    <dbReference type="NCBI Taxonomy" id="245834"/>
    <lineage>
        <taxon>Eukaryota</taxon>
        <taxon>Fungi</taxon>
        <taxon>Dikarya</taxon>
        <taxon>Ascomycota</taxon>
        <taxon>Pezizomycotina</taxon>
        <taxon>Dothideomycetes</taxon>
        <taxon>Dothideomycetidae</taxon>
        <taxon>Mycosphaerellales</taxon>
        <taxon>Teratosphaeriaceae</taxon>
        <taxon>Neohortaea</taxon>
    </lineage>
</organism>
<dbReference type="SMART" id="SM00256">
    <property type="entry name" value="FBOX"/>
    <property type="match status" value="1"/>
</dbReference>
<dbReference type="InterPro" id="IPR036047">
    <property type="entry name" value="F-box-like_dom_sf"/>
</dbReference>
<evidence type="ECO:0000259" key="1">
    <source>
        <dbReference type="PROSITE" id="PS50181"/>
    </source>
</evidence>
<dbReference type="GeneID" id="54473457"/>
<dbReference type="PROSITE" id="PS50181">
    <property type="entry name" value="FBOX"/>
    <property type="match status" value="1"/>
</dbReference>
<proteinExistence type="predicted"/>
<dbReference type="OrthoDB" id="3919924at2759"/>
<gene>
    <name evidence="2" type="ORF">BDY17DRAFT_290132</name>
</gene>
<dbReference type="Gene3D" id="1.20.1280.50">
    <property type="match status" value="1"/>
</dbReference>
<dbReference type="InterPro" id="IPR001810">
    <property type="entry name" value="F-box_dom"/>
</dbReference>
<accession>A0A6A6Q6W8</accession>
<protein>
    <recommendedName>
        <fullName evidence="1">F-box domain-containing protein</fullName>
    </recommendedName>
</protein>
<keyword evidence="3" id="KW-1185">Reference proteome</keyword>
<name>A0A6A6Q6W8_9PEZI</name>
<dbReference type="SUPFAM" id="SSF81383">
    <property type="entry name" value="F-box domain"/>
    <property type="match status" value="1"/>
</dbReference>
<feature type="domain" description="F-box" evidence="1">
    <location>
        <begin position="18"/>
        <end position="64"/>
    </location>
</feature>
<dbReference type="EMBL" id="MU001631">
    <property type="protein sequence ID" value="KAF2488032.1"/>
    <property type="molecule type" value="Genomic_DNA"/>
</dbReference>
<reference evidence="2" key="1">
    <citation type="journal article" date="2020" name="Stud. Mycol.">
        <title>101 Dothideomycetes genomes: a test case for predicting lifestyles and emergence of pathogens.</title>
        <authorList>
            <person name="Haridas S."/>
            <person name="Albert R."/>
            <person name="Binder M."/>
            <person name="Bloem J."/>
            <person name="Labutti K."/>
            <person name="Salamov A."/>
            <person name="Andreopoulos B."/>
            <person name="Baker S."/>
            <person name="Barry K."/>
            <person name="Bills G."/>
            <person name="Bluhm B."/>
            <person name="Cannon C."/>
            <person name="Castanera R."/>
            <person name="Culley D."/>
            <person name="Daum C."/>
            <person name="Ezra D."/>
            <person name="Gonzalez J."/>
            <person name="Henrissat B."/>
            <person name="Kuo A."/>
            <person name="Liang C."/>
            <person name="Lipzen A."/>
            <person name="Lutzoni F."/>
            <person name="Magnuson J."/>
            <person name="Mondo S."/>
            <person name="Nolan M."/>
            <person name="Ohm R."/>
            <person name="Pangilinan J."/>
            <person name="Park H.-J."/>
            <person name="Ramirez L."/>
            <person name="Alfaro M."/>
            <person name="Sun H."/>
            <person name="Tritt A."/>
            <person name="Yoshinaga Y."/>
            <person name="Zwiers L.-H."/>
            <person name="Turgeon B."/>
            <person name="Goodwin S."/>
            <person name="Spatafora J."/>
            <person name="Crous P."/>
            <person name="Grigoriev I."/>
        </authorList>
    </citation>
    <scope>NUCLEOTIDE SEQUENCE</scope>
    <source>
        <strain evidence="2">CBS 113389</strain>
    </source>
</reference>
<dbReference type="Pfam" id="PF12937">
    <property type="entry name" value="F-box-like"/>
    <property type="match status" value="1"/>
</dbReference>
<dbReference type="Proteomes" id="UP000799767">
    <property type="component" value="Unassembled WGS sequence"/>
</dbReference>
<dbReference type="AlphaFoldDB" id="A0A6A6Q6W8"/>
<evidence type="ECO:0000313" key="3">
    <source>
        <dbReference type="Proteomes" id="UP000799767"/>
    </source>
</evidence>
<dbReference type="RefSeq" id="XP_033594601.1">
    <property type="nucleotide sequence ID" value="XM_033732455.1"/>
</dbReference>
<sequence>MISTVNADEHPLSVMYQQDPFIVLPTELILQIFNNLPLFHTWTLRRVCRRWNYVLSSDECMHAAVEQWDTHDREDSAGLRRLTGRNRFDHRLRHFQNMKAKNYEWCQIIDLANRGDHGGNILPNSLKTRCKGRRVAYVSEERGQDSVVVVHDLVSVEKRLLPARSQMVENLVLTTLLVAWTTQYDGSMYFSYLDETPDQVTRVQLPSAEVFRAEGDGEMVVLIERDRWSSPNRFGNILLYDAGARQLQRFDVHADAGLRDADNLGHRLNACSLYLDRQRRFVHLFFLATIPNIQGRQPNRALVHARMAFDGTWVKRQYDMTSEDDAEPVCRGYLRLTRPHSTGRPDKIQFRIIDGPFPRGQRYRHRAAVRFNAAQSEIAGIDSCARADELYGDAGPAFLLWKGQAYHPGTPKDWTECGSQMNDSFMITVETGWRQPSARRRSRIRAYCFDPDVRMPEDGMVDDGDIASPFVEPREARVIP</sequence>